<dbReference type="AlphaFoldDB" id="A0AAF0Y6K8"/>
<feature type="compositionally biased region" description="Acidic residues" evidence="9">
    <location>
        <begin position="335"/>
        <end position="344"/>
    </location>
</feature>
<dbReference type="GO" id="GO:0002098">
    <property type="term" value="P:tRNA wobble uridine modification"/>
    <property type="evidence" value="ECO:0007669"/>
    <property type="project" value="InterPro"/>
</dbReference>
<keyword evidence="6" id="KW-0963">Cytoplasm</keyword>
<evidence type="ECO:0000256" key="1">
    <source>
        <dbReference type="ARBA" id="ARBA00004123"/>
    </source>
</evidence>
<evidence type="ECO:0000256" key="5">
    <source>
        <dbReference type="ARBA" id="ARBA00020264"/>
    </source>
</evidence>
<keyword evidence="11" id="KW-1185">Reference proteome</keyword>
<evidence type="ECO:0000256" key="4">
    <source>
        <dbReference type="ARBA" id="ARBA00009567"/>
    </source>
</evidence>
<dbReference type="PANTHER" id="PTHR15641:SF1">
    <property type="entry name" value="ELONGATOR COMPLEX PROTEIN 5"/>
    <property type="match status" value="1"/>
</dbReference>
<comment type="pathway">
    <text evidence="3">tRNA modification; 5-methoxycarbonylmethyl-2-thiouridine-tRNA biosynthesis.</text>
</comment>
<dbReference type="GO" id="GO:0005634">
    <property type="term" value="C:nucleus"/>
    <property type="evidence" value="ECO:0007669"/>
    <property type="project" value="UniProtKB-SubCell"/>
</dbReference>
<gene>
    <name evidence="10" type="ORF">LOC62_02G002160</name>
</gene>
<dbReference type="GeneID" id="87805408"/>
<keyword evidence="7" id="KW-0819">tRNA processing</keyword>
<comment type="similarity">
    <text evidence="4">Belongs to the ELP5 family.</text>
</comment>
<organism evidence="10 11">
    <name type="scientific">Vanrija pseudolonga</name>
    <dbReference type="NCBI Taxonomy" id="143232"/>
    <lineage>
        <taxon>Eukaryota</taxon>
        <taxon>Fungi</taxon>
        <taxon>Dikarya</taxon>
        <taxon>Basidiomycota</taxon>
        <taxon>Agaricomycotina</taxon>
        <taxon>Tremellomycetes</taxon>
        <taxon>Trichosporonales</taxon>
        <taxon>Trichosporonaceae</taxon>
        <taxon>Vanrija</taxon>
    </lineage>
</organism>
<name>A0AAF0Y6K8_9TREE</name>
<dbReference type="GO" id="GO:0000049">
    <property type="term" value="F:tRNA binding"/>
    <property type="evidence" value="ECO:0007669"/>
    <property type="project" value="TreeGrafter"/>
</dbReference>
<evidence type="ECO:0000256" key="3">
    <source>
        <dbReference type="ARBA" id="ARBA00005043"/>
    </source>
</evidence>
<sequence length="344" mass="36879">MSTLESILANTALPPHPFVVVQDSLSAPAWPLVRELLRRGASRGPSLLVTARNSPESYLPDWKSGGGRAVDLTNTVPGFSSETVDVEAKVKQACACQAPRKVKLTTPGDALPSSFQAFVDAADILSEDYSPAIAARVVRTLLNAVKERKAPSRLILVLPASHELTEDLISATFSPALALLTPVNPRVVEHISRAYLAPADDSPRFWQLLETARARKVGDDVALRAKDGVEVGAADEQVVQVLLRKPTGGAKALIRAIDGFRKATTGGWESAPLDTVVDTQPVLAPTEAKRPTTHADLHLPFNLQLTDAQKEARGAVPLPYAHEGEGADLGMGMDWSDDEEDEEI</sequence>
<dbReference type="GO" id="GO:0005829">
    <property type="term" value="C:cytosol"/>
    <property type="evidence" value="ECO:0007669"/>
    <property type="project" value="TreeGrafter"/>
</dbReference>
<keyword evidence="8" id="KW-0539">Nucleus</keyword>
<evidence type="ECO:0000256" key="2">
    <source>
        <dbReference type="ARBA" id="ARBA00004496"/>
    </source>
</evidence>
<proteinExistence type="inferred from homology"/>
<evidence type="ECO:0000256" key="7">
    <source>
        <dbReference type="ARBA" id="ARBA00022694"/>
    </source>
</evidence>
<evidence type="ECO:0000313" key="11">
    <source>
        <dbReference type="Proteomes" id="UP000827549"/>
    </source>
</evidence>
<feature type="region of interest" description="Disordered" evidence="9">
    <location>
        <begin position="320"/>
        <end position="344"/>
    </location>
</feature>
<dbReference type="RefSeq" id="XP_062624648.1">
    <property type="nucleotide sequence ID" value="XM_062768664.1"/>
</dbReference>
<dbReference type="Proteomes" id="UP000827549">
    <property type="component" value="Chromosome 2"/>
</dbReference>
<evidence type="ECO:0000256" key="9">
    <source>
        <dbReference type="SAM" id="MobiDB-lite"/>
    </source>
</evidence>
<accession>A0AAF0Y6K8</accession>
<dbReference type="InterPro" id="IPR019519">
    <property type="entry name" value="Elp5"/>
</dbReference>
<dbReference type="EMBL" id="CP086715">
    <property type="protein sequence ID" value="WOO78616.1"/>
    <property type="molecule type" value="Genomic_DNA"/>
</dbReference>
<reference evidence="10" key="1">
    <citation type="submission" date="2023-10" db="EMBL/GenBank/DDBJ databases">
        <authorList>
            <person name="Noh H."/>
        </authorList>
    </citation>
    <scope>NUCLEOTIDE SEQUENCE</scope>
    <source>
        <strain evidence="10">DUCC4014</strain>
    </source>
</reference>
<dbReference type="GO" id="GO:0033588">
    <property type="term" value="C:elongator holoenzyme complex"/>
    <property type="evidence" value="ECO:0007669"/>
    <property type="project" value="InterPro"/>
</dbReference>
<dbReference type="PANTHER" id="PTHR15641">
    <property type="entry name" value="ELONGATOR COMPLEX PROTEIN 5"/>
    <property type="match status" value="1"/>
</dbReference>
<evidence type="ECO:0000256" key="6">
    <source>
        <dbReference type="ARBA" id="ARBA00022490"/>
    </source>
</evidence>
<comment type="subcellular location">
    <subcellularLocation>
        <location evidence="2">Cytoplasm</location>
    </subcellularLocation>
    <subcellularLocation>
        <location evidence="1">Nucleus</location>
    </subcellularLocation>
</comment>
<protein>
    <recommendedName>
        <fullName evidence="5">Elongator complex protein 5</fullName>
    </recommendedName>
</protein>
<evidence type="ECO:0000256" key="8">
    <source>
        <dbReference type="ARBA" id="ARBA00023242"/>
    </source>
</evidence>
<evidence type="ECO:0000313" key="10">
    <source>
        <dbReference type="EMBL" id="WOO78616.1"/>
    </source>
</evidence>